<dbReference type="KEGG" id="slau:SLA_4369"/>
<name>A0A160P1F4_STRLU</name>
<evidence type="ECO:0000313" key="2">
    <source>
        <dbReference type="EMBL" id="BAU85257.1"/>
    </source>
</evidence>
<feature type="region of interest" description="Disordered" evidence="1">
    <location>
        <begin position="1"/>
        <end position="25"/>
    </location>
</feature>
<keyword evidence="3" id="KW-1185">Reference proteome</keyword>
<reference evidence="2 3" key="1">
    <citation type="journal article" date="2016" name="Genome Announc.">
        <title>Complete Genome Sequence of Thiostrepton-Producing Streptomyces laurentii ATCC 31255.</title>
        <authorList>
            <person name="Doi K."/>
            <person name="Fujino Y."/>
            <person name="Nagayoshi Y."/>
            <person name="Ohshima T."/>
            <person name="Ogata S."/>
        </authorList>
    </citation>
    <scope>NUCLEOTIDE SEQUENCE [LARGE SCALE GENOMIC DNA]</scope>
    <source>
        <strain evidence="2 3">ATCC 31255</strain>
    </source>
</reference>
<feature type="compositionally biased region" description="Basic and acidic residues" evidence="1">
    <location>
        <begin position="7"/>
        <end position="16"/>
    </location>
</feature>
<protein>
    <submittedName>
        <fullName evidence="2">Uncharacterized protein</fullName>
    </submittedName>
</protein>
<evidence type="ECO:0000256" key="1">
    <source>
        <dbReference type="SAM" id="MobiDB-lite"/>
    </source>
</evidence>
<proteinExistence type="predicted"/>
<organism evidence="2 3">
    <name type="scientific">Streptomyces laurentii</name>
    <dbReference type="NCBI Taxonomy" id="39478"/>
    <lineage>
        <taxon>Bacteria</taxon>
        <taxon>Bacillati</taxon>
        <taxon>Actinomycetota</taxon>
        <taxon>Actinomycetes</taxon>
        <taxon>Kitasatosporales</taxon>
        <taxon>Streptomycetaceae</taxon>
        <taxon>Streptomyces</taxon>
    </lineage>
</organism>
<evidence type="ECO:0000313" key="3">
    <source>
        <dbReference type="Proteomes" id="UP000217676"/>
    </source>
</evidence>
<gene>
    <name evidence="2" type="ORF">SLA_4369</name>
</gene>
<dbReference type="Proteomes" id="UP000217676">
    <property type="component" value="Chromosome"/>
</dbReference>
<dbReference type="AlphaFoldDB" id="A0A160P1F4"/>
<sequence>MPEPPGEGDHLRDRRPGRGPVTPRQLLAVVRDPRFTEPLRYADEYPVRKKDTPVRGG</sequence>
<dbReference type="EMBL" id="AP017424">
    <property type="protein sequence ID" value="BAU85257.1"/>
    <property type="molecule type" value="Genomic_DNA"/>
</dbReference>
<accession>A0A160P1F4</accession>